<evidence type="ECO:0000313" key="3">
    <source>
        <dbReference type="Proteomes" id="UP000230214"/>
    </source>
</evidence>
<reference evidence="2 3" key="1">
    <citation type="submission" date="2017-09" db="EMBL/GenBank/DDBJ databases">
        <title>Depth-based differentiation of microbial function through sediment-hosted aquifers and enrichment of novel symbionts in the deep terrestrial subsurface.</title>
        <authorList>
            <person name="Probst A.J."/>
            <person name="Ladd B."/>
            <person name="Jarett J.K."/>
            <person name="Geller-Mcgrath D.E."/>
            <person name="Sieber C.M."/>
            <person name="Emerson J.B."/>
            <person name="Anantharaman K."/>
            <person name="Thomas B.C."/>
            <person name="Malmstrom R."/>
            <person name="Stieglmeier M."/>
            <person name="Klingl A."/>
            <person name="Woyke T."/>
            <person name="Ryan C.M."/>
            <person name="Banfield J.F."/>
        </authorList>
    </citation>
    <scope>NUCLEOTIDE SEQUENCE [LARGE SCALE GENOMIC DNA]</scope>
    <source>
        <strain evidence="2">CG10_big_fil_rev_8_21_14_0_10_32_10</strain>
    </source>
</reference>
<dbReference type="EMBL" id="PCXU01000021">
    <property type="protein sequence ID" value="PIR43510.1"/>
    <property type="molecule type" value="Genomic_DNA"/>
</dbReference>
<name>A0A2H0RAM8_UNCKA</name>
<evidence type="ECO:0000256" key="1">
    <source>
        <dbReference type="SAM" id="MobiDB-lite"/>
    </source>
</evidence>
<dbReference type="AlphaFoldDB" id="A0A2H0RAM8"/>
<feature type="non-terminal residue" evidence="2">
    <location>
        <position position="72"/>
    </location>
</feature>
<evidence type="ECO:0000313" key="2">
    <source>
        <dbReference type="EMBL" id="PIR43510.1"/>
    </source>
</evidence>
<sequence>MNNKDNSSYSVNSISEDQTNTNPSNKYTNVGKSEVSSLNNKIEDIGLIDIMCGFFNVFCNRLTSNTNTSLQS</sequence>
<feature type="region of interest" description="Disordered" evidence="1">
    <location>
        <begin position="1"/>
        <end position="33"/>
    </location>
</feature>
<dbReference type="Proteomes" id="UP000230214">
    <property type="component" value="Unassembled WGS sequence"/>
</dbReference>
<proteinExistence type="predicted"/>
<protein>
    <submittedName>
        <fullName evidence="2">Uncharacterized protein</fullName>
    </submittedName>
</protein>
<comment type="caution">
    <text evidence="2">The sequence shown here is derived from an EMBL/GenBank/DDBJ whole genome shotgun (WGS) entry which is preliminary data.</text>
</comment>
<organism evidence="2 3">
    <name type="scientific">candidate division WWE3 bacterium CG10_big_fil_rev_8_21_14_0_10_32_10</name>
    <dbReference type="NCBI Taxonomy" id="1975090"/>
    <lineage>
        <taxon>Bacteria</taxon>
        <taxon>Katanobacteria</taxon>
    </lineage>
</organism>
<accession>A0A2H0RAM8</accession>
<gene>
    <name evidence="2" type="ORF">COV24_02400</name>
</gene>